<dbReference type="Proteomes" id="UP000625804">
    <property type="component" value="Unassembled WGS sequence"/>
</dbReference>
<feature type="domain" description="SLH" evidence="3">
    <location>
        <begin position="50"/>
        <end position="113"/>
    </location>
</feature>
<feature type="chain" id="PRO_5038460777" evidence="2">
    <location>
        <begin position="22"/>
        <end position="423"/>
    </location>
</feature>
<accession>A0A8J8GCN1</accession>
<evidence type="ECO:0000256" key="2">
    <source>
        <dbReference type="SAM" id="SignalP"/>
    </source>
</evidence>
<dbReference type="Pfam" id="PF20316">
    <property type="entry name" value="DUF6612"/>
    <property type="match status" value="1"/>
</dbReference>
<evidence type="ECO:0000259" key="3">
    <source>
        <dbReference type="PROSITE" id="PS51272"/>
    </source>
</evidence>
<dbReference type="InterPro" id="IPR001119">
    <property type="entry name" value="SLH_dom"/>
</dbReference>
<protein>
    <submittedName>
        <fullName evidence="4">S-layer homology domain-containing protein</fullName>
    </submittedName>
</protein>
<name>A0A8J8GCN1_9BACI</name>
<dbReference type="EMBL" id="JABTTE010000005">
    <property type="protein sequence ID" value="NSL51379.1"/>
    <property type="molecule type" value="Genomic_DNA"/>
</dbReference>
<feature type="signal peptide" evidence="2">
    <location>
        <begin position="1"/>
        <end position="21"/>
    </location>
</feature>
<dbReference type="RefSeq" id="WP_173730579.1">
    <property type="nucleotide sequence ID" value="NZ_JABTTE010000005.1"/>
</dbReference>
<organism evidence="4 5">
    <name type="scientific">Calidifontibacillus erzurumensis</name>
    <dbReference type="NCBI Taxonomy" id="2741433"/>
    <lineage>
        <taxon>Bacteria</taxon>
        <taxon>Bacillati</taxon>
        <taxon>Bacillota</taxon>
        <taxon>Bacilli</taxon>
        <taxon>Bacillales</taxon>
        <taxon>Bacillaceae</taxon>
        <taxon>Calidifontibacillus/Schinkia group</taxon>
        <taxon>Calidifontibacillus</taxon>
    </lineage>
</organism>
<keyword evidence="1 2" id="KW-0732">Signal</keyword>
<gene>
    <name evidence="4" type="ORF">HR057_06285</name>
</gene>
<sequence length="423" mass="47252">MKKLLMIFIVALLAASPYSTASASSNDAVTRGQFFKMVVDHLGYDIAKAKAELPKDVPANSPYADVVKILKDKKIVVGFGDGTVRPNDPIKPAEAATIVSRLLVLKGDAKAALAENYGITFDNEETLSLEKAQEIINKALTSDQKALEIVEQMTVAQNEQTSFKATAKMAMDFKLKEGQTDIPELTNGMKMDTNLSMTFHKEKGMHQQITIAVPDPMTNELQNMTVEQYFVPEGMFMKVDDPETGEAHWLDMSAGLPFSFAELMKTNEESMQIVNEFNRQYFFYRDLGMEVVNGANNYKLAFQGKIHSLEDMLGMLGTILNDQSDQLLVGLENMPNIAMEMTGYIWVDEKTKLPTRQTCKFVIVFGQAKEPGMDLPIESIQYDMDMNYSAFNEVQEIVLPEEAKNAEKLPGFEEPVDLPQTDI</sequence>
<keyword evidence="5" id="KW-1185">Reference proteome</keyword>
<dbReference type="InterPro" id="IPR046720">
    <property type="entry name" value="DUF6612"/>
</dbReference>
<proteinExistence type="predicted"/>
<comment type="caution">
    <text evidence="4">The sequence shown here is derived from an EMBL/GenBank/DDBJ whole genome shotgun (WGS) entry which is preliminary data.</text>
</comment>
<evidence type="ECO:0000313" key="4">
    <source>
        <dbReference type="EMBL" id="NSL51379.1"/>
    </source>
</evidence>
<dbReference type="PROSITE" id="PS51272">
    <property type="entry name" value="SLH"/>
    <property type="match status" value="1"/>
</dbReference>
<evidence type="ECO:0000256" key="1">
    <source>
        <dbReference type="ARBA" id="ARBA00022729"/>
    </source>
</evidence>
<evidence type="ECO:0000313" key="5">
    <source>
        <dbReference type="Proteomes" id="UP000625804"/>
    </source>
</evidence>
<dbReference type="Pfam" id="PF00395">
    <property type="entry name" value="SLH"/>
    <property type="match status" value="1"/>
</dbReference>
<reference evidence="4" key="1">
    <citation type="submission" date="2020-06" db="EMBL/GenBank/DDBJ databases">
        <title>A novel thermopfilic bacterium from Erzurum, Turkey.</title>
        <authorList>
            <person name="Adiguzel A."/>
            <person name="Ay H."/>
            <person name="Baltaci M.O."/>
        </authorList>
    </citation>
    <scope>NUCLEOTIDE SEQUENCE</scope>
    <source>
        <strain evidence="4">P2</strain>
    </source>
</reference>
<dbReference type="AlphaFoldDB" id="A0A8J8GCN1"/>